<proteinExistence type="predicted"/>
<gene>
    <name evidence="1" type="ORF">H310_02339</name>
</gene>
<dbReference type="GeneID" id="20079389"/>
<dbReference type="AlphaFoldDB" id="A0A024UQ55"/>
<protein>
    <submittedName>
        <fullName evidence="1">Uncharacterized protein</fullName>
    </submittedName>
</protein>
<dbReference type="EMBL" id="KI913954">
    <property type="protein sequence ID" value="ETW07952.1"/>
    <property type="molecule type" value="Genomic_DNA"/>
</dbReference>
<reference evidence="1" key="1">
    <citation type="submission" date="2013-12" db="EMBL/GenBank/DDBJ databases">
        <title>The Genome Sequence of Aphanomyces invadans NJM9701.</title>
        <authorList>
            <consortium name="The Broad Institute Genomics Platform"/>
            <person name="Russ C."/>
            <person name="Tyler B."/>
            <person name="van West P."/>
            <person name="Dieguez-Uribeondo J."/>
            <person name="Young S.K."/>
            <person name="Zeng Q."/>
            <person name="Gargeya S."/>
            <person name="Fitzgerald M."/>
            <person name="Abouelleil A."/>
            <person name="Alvarado L."/>
            <person name="Chapman S.B."/>
            <person name="Gainer-Dewar J."/>
            <person name="Goldberg J."/>
            <person name="Griggs A."/>
            <person name="Gujja S."/>
            <person name="Hansen M."/>
            <person name="Howarth C."/>
            <person name="Imamovic A."/>
            <person name="Ireland A."/>
            <person name="Larimer J."/>
            <person name="McCowan C."/>
            <person name="Murphy C."/>
            <person name="Pearson M."/>
            <person name="Poon T.W."/>
            <person name="Priest M."/>
            <person name="Roberts A."/>
            <person name="Saif S."/>
            <person name="Shea T."/>
            <person name="Sykes S."/>
            <person name="Wortman J."/>
            <person name="Nusbaum C."/>
            <person name="Birren B."/>
        </authorList>
    </citation>
    <scope>NUCLEOTIDE SEQUENCE [LARGE SCALE GENOMIC DNA]</scope>
    <source>
        <strain evidence="1">NJM9701</strain>
    </source>
</reference>
<dbReference type="RefSeq" id="XP_008864045.1">
    <property type="nucleotide sequence ID" value="XM_008865823.1"/>
</dbReference>
<organism evidence="1">
    <name type="scientific">Aphanomyces invadans</name>
    <dbReference type="NCBI Taxonomy" id="157072"/>
    <lineage>
        <taxon>Eukaryota</taxon>
        <taxon>Sar</taxon>
        <taxon>Stramenopiles</taxon>
        <taxon>Oomycota</taxon>
        <taxon>Saprolegniomycetes</taxon>
        <taxon>Saprolegniales</taxon>
        <taxon>Verrucalvaceae</taxon>
        <taxon>Aphanomyces</taxon>
    </lineage>
</organism>
<dbReference type="VEuPathDB" id="FungiDB:H310_02339"/>
<evidence type="ECO:0000313" key="1">
    <source>
        <dbReference type="EMBL" id="ETW07952.1"/>
    </source>
</evidence>
<accession>A0A024UQ55</accession>
<sequence length="291" mass="31551">MTLTQFMDDTCYASLHKVGRGGLDRLLLRPLELLAQYVREFGTSRSQLGLERDAPEGEVVHPVGAPMGEVGLDAALPDQRHDLKVVQGLVLLISVVGVRDVVGVKLTDEHAERVDVGRDGVSFARDELGGSPPSDNLAFNCSVKRTLRDLRSRWMMSTECKSPLSINSITSSISRGRIQLTPMNLHAAVVADPNFAVGALGQQLVRRQIVLVHAPQVQIPHVELEPDNFIDFVRTVGLEQTGPSPHAVVGAPEWSATRQGVRATAATPSARETVHIGLAIAKHKLHRESTA</sequence>
<name>A0A024UQ55_9STRA</name>